<dbReference type="GO" id="GO:0016787">
    <property type="term" value="F:hydrolase activity"/>
    <property type="evidence" value="ECO:0007669"/>
    <property type="project" value="InterPro"/>
</dbReference>
<dbReference type="Gene3D" id="3.40.50.1820">
    <property type="entry name" value="alpha/beta hydrolase"/>
    <property type="match status" value="1"/>
</dbReference>
<evidence type="ECO:0000313" key="2">
    <source>
        <dbReference type="EMBL" id="KAH6656894.1"/>
    </source>
</evidence>
<dbReference type="SUPFAM" id="SSF53474">
    <property type="entry name" value="alpha/beta-Hydrolases"/>
    <property type="match status" value="1"/>
</dbReference>
<dbReference type="PANTHER" id="PTHR17630:SF44">
    <property type="entry name" value="PROTEIN AIM2"/>
    <property type="match status" value="1"/>
</dbReference>
<dbReference type="RefSeq" id="XP_045961128.1">
    <property type="nucleotide sequence ID" value="XM_046095236.1"/>
</dbReference>
<dbReference type="AlphaFoldDB" id="A0A9P8UR90"/>
<comment type="caution">
    <text evidence="2">The sequence shown here is derived from an EMBL/GenBank/DDBJ whole genome shotgun (WGS) entry which is preliminary data.</text>
</comment>
<dbReference type="GeneID" id="70124129"/>
<dbReference type="Pfam" id="PF01738">
    <property type="entry name" value="DLH"/>
    <property type="match status" value="1"/>
</dbReference>
<protein>
    <recommendedName>
        <fullName evidence="1">Dienelactone hydrolase domain-containing protein</fullName>
    </recommendedName>
</protein>
<dbReference type="OrthoDB" id="1393670at2759"/>
<dbReference type="InterPro" id="IPR029058">
    <property type="entry name" value="AB_hydrolase_fold"/>
</dbReference>
<name>A0A9P8UR90_9PEZI</name>
<keyword evidence="3" id="KW-1185">Reference proteome</keyword>
<dbReference type="PANTHER" id="PTHR17630">
    <property type="entry name" value="DIENELACTONE HYDROLASE"/>
    <property type="match status" value="1"/>
</dbReference>
<dbReference type="EMBL" id="JAGPXC010000002">
    <property type="protein sequence ID" value="KAH6656894.1"/>
    <property type="molecule type" value="Genomic_DNA"/>
</dbReference>
<evidence type="ECO:0000313" key="3">
    <source>
        <dbReference type="Proteomes" id="UP000758603"/>
    </source>
</evidence>
<dbReference type="InterPro" id="IPR002925">
    <property type="entry name" value="Dienelactn_hydro"/>
</dbReference>
<reference evidence="2" key="1">
    <citation type="journal article" date="2021" name="Nat. Commun.">
        <title>Genetic determinants of endophytism in the Arabidopsis root mycobiome.</title>
        <authorList>
            <person name="Mesny F."/>
            <person name="Miyauchi S."/>
            <person name="Thiergart T."/>
            <person name="Pickel B."/>
            <person name="Atanasova L."/>
            <person name="Karlsson M."/>
            <person name="Huettel B."/>
            <person name="Barry K.W."/>
            <person name="Haridas S."/>
            <person name="Chen C."/>
            <person name="Bauer D."/>
            <person name="Andreopoulos W."/>
            <person name="Pangilinan J."/>
            <person name="LaButti K."/>
            <person name="Riley R."/>
            <person name="Lipzen A."/>
            <person name="Clum A."/>
            <person name="Drula E."/>
            <person name="Henrissat B."/>
            <person name="Kohler A."/>
            <person name="Grigoriev I.V."/>
            <person name="Martin F.M."/>
            <person name="Hacquard S."/>
        </authorList>
    </citation>
    <scope>NUCLEOTIDE SEQUENCE</scope>
    <source>
        <strain evidence="2">MPI-SDFR-AT-0073</strain>
    </source>
</reference>
<gene>
    <name evidence="2" type="ORF">BKA67DRAFT_173469</name>
</gene>
<sequence length="224" mass="24950">MMHSNLRSEPPKNIPRIPMAATNEYMAQPPGVCCLKGNLHEGQPLGKFLRIGNVDTYVSKPPEDKSNGHIILYFPDVWGMFTNGLLVMDGFAAAGFLVLGPDYFRGDPVTKHKKDRHDKTTEPGFDYEAWKAMHTSFADVAVPAWVEAVREQYGKLETKYACVGYCFGAPYVCDQLSGSGVCSVGAFAHPAFLKEHHLISLSSWVKEQSLSGIIEWFEFWLTQG</sequence>
<organism evidence="2 3">
    <name type="scientific">Truncatella angustata</name>
    <dbReference type="NCBI Taxonomy" id="152316"/>
    <lineage>
        <taxon>Eukaryota</taxon>
        <taxon>Fungi</taxon>
        <taxon>Dikarya</taxon>
        <taxon>Ascomycota</taxon>
        <taxon>Pezizomycotina</taxon>
        <taxon>Sordariomycetes</taxon>
        <taxon>Xylariomycetidae</taxon>
        <taxon>Amphisphaeriales</taxon>
        <taxon>Sporocadaceae</taxon>
        <taxon>Truncatella</taxon>
    </lineage>
</organism>
<feature type="domain" description="Dienelactone hydrolase" evidence="1">
    <location>
        <begin position="55"/>
        <end position="196"/>
    </location>
</feature>
<accession>A0A9P8UR90</accession>
<dbReference type="Proteomes" id="UP000758603">
    <property type="component" value="Unassembled WGS sequence"/>
</dbReference>
<evidence type="ECO:0000259" key="1">
    <source>
        <dbReference type="Pfam" id="PF01738"/>
    </source>
</evidence>
<proteinExistence type="predicted"/>